<dbReference type="Proteomes" id="UP000584824">
    <property type="component" value="Unassembled WGS sequence"/>
</dbReference>
<dbReference type="EMBL" id="JACIDU010000007">
    <property type="protein sequence ID" value="MBB4103504.1"/>
    <property type="molecule type" value="Genomic_DNA"/>
</dbReference>
<feature type="signal peptide" evidence="1">
    <location>
        <begin position="1"/>
        <end position="28"/>
    </location>
</feature>
<keyword evidence="4" id="KW-1185">Reference proteome</keyword>
<dbReference type="InterPro" id="IPR018637">
    <property type="entry name" value="DUF2059"/>
</dbReference>
<evidence type="ECO:0000313" key="4">
    <source>
        <dbReference type="Proteomes" id="UP000584824"/>
    </source>
</evidence>
<comment type="caution">
    <text evidence="3">The sequence shown here is derived from an EMBL/GenBank/DDBJ whole genome shotgun (WGS) entry which is preliminary data.</text>
</comment>
<dbReference type="AlphaFoldDB" id="A0A7W6P0Q1"/>
<feature type="chain" id="PRO_5030753423" description="DUF2059 domain-containing protein" evidence="1">
    <location>
        <begin position="29"/>
        <end position="185"/>
    </location>
</feature>
<name>A0A7W6P0Q1_9HYPH</name>
<sequence>MIKFAGVGRAAVFAVLLSGIALSGPARAQEPSEDQIKAARSAITALGVTDQFDRILPMIAERLKSQQIQAFPDLQQQVTDIVDAKALALVQRRADLERESATIYAKTFTAQELKDIAAFYHTDAGKKLLKDGPIAMRELLKAADIWGAGIDRDLNASVAAELQKIAPKPIPAEGNVPGAPTAKKP</sequence>
<evidence type="ECO:0000256" key="1">
    <source>
        <dbReference type="SAM" id="SignalP"/>
    </source>
</evidence>
<protein>
    <recommendedName>
        <fullName evidence="2">DUF2059 domain-containing protein</fullName>
    </recommendedName>
</protein>
<accession>A0A7W6P0Q1</accession>
<evidence type="ECO:0000259" key="2">
    <source>
        <dbReference type="Pfam" id="PF09832"/>
    </source>
</evidence>
<dbReference type="Pfam" id="PF09832">
    <property type="entry name" value="DUF2059"/>
    <property type="match status" value="1"/>
</dbReference>
<keyword evidence="1" id="KW-0732">Signal</keyword>
<dbReference type="RefSeq" id="WP_183792108.1">
    <property type="nucleotide sequence ID" value="NZ_JACIDU010000007.1"/>
</dbReference>
<proteinExistence type="predicted"/>
<gene>
    <name evidence="3" type="ORF">GGQ66_002062</name>
</gene>
<reference evidence="3 4" key="1">
    <citation type="submission" date="2020-08" db="EMBL/GenBank/DDBJ databases">
        <title>Genomic Encyclopedia of Type Strains, Phase IV (KMG-IV): sequencing the most valuable type-strain genomes for metagenomic binning, comparative biology and taxonomic classification.</title>
        <authorList>
            <person name="Goeker M."/>
        </authorList>
    </citation>
    <scope>NUCLEOTIDE SEQUENCE [LARGE SCALE GENOMIC DNA]</scope>
    <source>
        <strain evidence="3 4">DSM 26385</strain>
    </source>
</reference>
<evidence type="ECO:0000313" key="3">
    <source>
        <dbReference type="EMBL" id="MBB4103504.1"/>
    </source>
</evidence>
<feature type="domain" description="DUF2059" evidence="2">
    <location>
        <begin position="95"/>
        <end position="150"/>
    </location>
</feature>
<organism evidence="3 4">
    <name type="scientific">Allorhizobium borbori</name>
    <dbReference type="NCBI Taxonomy" id="485907"/>
    <lineage>
        <taxon>Bacteria</taxon>
        <taxon>Pseudomonadati</taxon>
        <taxon>Pseudomonadota</taxon>
        <taxon>Alphaproteobacteria</taxon>
        <taxon>Hyphomicrobiales</taxon>
        <taxon>Rhizobiaceae</taxon>
        <taxon>Rhizobium/Agrobacterium group</taxon>
        <taxon>Allorhizobium</taxon>
    </lineage>
</organism>